<feature type="domain" description="Tc1-like transposase DDE" evidence="1">
    <location>
        <begin position="171"/>
        <end position="314"/>
    </location>
</feature>
<accession>A0ABX2N4V8</accession>
<dbReference type="InterPro" id="IPR038717">
    <property type="entry name" value="Tc1-like_DDE_dom"/>
</dbReference>
<dbReference type="InterPro" id="IPR025959">
    <property type="entry name" value="Winged_HTH_dom"/>
</dbReference>
<dbReference type="NCBIfam" id="NF033545">
    <property type="entry name" value="transpos_IS630"/>
    <property type="match status" value="1"/>
</dbReference>
<dbReference type="Proteomes" id="UP000652427">
    <property type="component" value="Unassembled WGS sequence"/>
</dbReference>
<feature type="domain" description="Winged helix-turn helix" evidence="2">
    <location>
        <begin position="106"/>
        <end position="157"/>
    </location>
</feature>
<dbReference type="InterPro" id="IPR009057">
    <property type="entry name" value="Homeodomain-like_sf"/>
</dbReference>
<evidence type="ECO:0000313" key="4">
    <source>
        <dbReference type="Proteomes" id="UP000652427"/>
    </source>
</evidence>
<dbReference type="InterPro" id="IPR047655">
    <property type="entry name" value="Transpos_IS630-like"/>
</dbReference>
<protein>
    <submittedName>
        <fullName evidence="3">IS630 family transposase</fullName>
    </submittedName>
</protein>
<dbReference type="InterPro" id="IPR012337">
    <property type="entry name" value="RNaseH-like_sf"/>
</dbReference>
<reference evidence="3 4" key="1">
    <citation type="submission" date="2020-06" db="EMBL/GenBank/DDBJ databases">
        <authorList>
            <person name="Kim S.-J."/>
            <person name="Park S.-J."/>
        </authorList>
    </citation>
    <scope>NUCLEOTIDE SEQUENCE [LARGE SCALE GENOMIC DNA]</scope>
    <source>
        <strain evidence="3 4">SW-151</strain>
    </source>
</reference>
<dbReference type="InterPro" id="IPR036397">
    <property type="entry name" value="RNaseH_sf"/>
</dbReference>
<organism evidence="3 4">
    <name type="scientific">Parasphingorhabdus flavimaris</name>
    <dbReference type="NCBI Taxonomy" id="266812"/>
    <lineage>
        <taxon>Bacteria</taxon>
        <taxon>Pseudomonadati</taxon>
        <taxon>Pseudomonadota</taxon>
        <taxon>Alphaproteobacteria</taxon>
        <taxon>Sphingomonadales</taxon>
        <taxon>Sphingomonadaceae</taxon>
        <taxon>Parasphingorhabdus</taxon>
    </lineage>
</organism>
<dbReference type="Pfam" id="PF13551">
    <property type="entry name" value="HTH_29"/>
    <property type="match status" value="1"/>
</dbReference>
<dbReference type="Pfam" id="PF13358">
    <property type="entry name" value="DDE_3"/>
    <property type="match status" value="1"/>
</dbReference>
<evidence type="ECO:0000259" key="1">
    <source>
        <dbReference type="Pfam" id="PF13358"/>
    </source>
</evidence>
<keyword evidence="4" id="KW-1185">Reference proteome</keyword>
<comment type="caution">
    <text evidence="3">The sequence shown here is derived from an EMBL/GenBank/DDBJ whole genome shotgun (WGS) entry which is preliminary data.</text>
</comment>
<name>A0ABX2N4V8_9SPHN</name>
<dbReference type="RefSeq" id="WP_176280145.1">
    <property type="nucleotide sequence ID" value="NZ_JABWMH010000003.1"/>
</dbReference>
<proteinExistence type="predicted"/>
<dbReference type="SUPFAM" id="SSF53098">
    <property type="entry name" value="Ribonuclease H-like"/>
    <property type="match status" value="1"/>
</dbReference>
<dbReference type="Gene3D" id="3.30.420.10">
    <property type="entry name" value="Ribonuclease H-like superfamily/Ribonuclease H"/>
    <property type="match status" value="1"/>
</dbReference>
<dbReference type="Pfam" id="PF13592">
    <property type="entry name" value="HTH_33"/>
    <property type="match status" value="1"/>
</dbReference>
<evidence type="ECO:0000313" key="3">
    <source>
        <dbReference type="EMBL" id="NVD28755.1"/>
    </source>
</evidence>
<evidence type="ECO:0000259" key="2">
    <source>
        <dbReference type="Pfam" id="PF13592"/>
    </source>
</evidence>
<dbReference type="EMBL" id="JABWMH010000003">
    <property type="protein sequence ID" value="NVD28755.1"/>
    <property type="molecule type" value="Genomic_DNA"/>
</dbReference>
<sequence length="353" mass="39663">MIRSGFLSKAERLELRALARDGLSEARAARRANAIILLDKGWSCQEVAEALLIDDDTARSWHRLYDEHGLTGLVVFDVGGSHSRLSAEQEDALFTWVSASLPRNARTIGAWIAGRFGIEYSHAGLIALLHRLKLSYRKPAMVSGKLDAAKQQAFIADYDRLMCGLENDEAVVFVDAVHPTHQVRAVGCWAPTGEAVAISPSSGRDRVNIHGAIDLETGKTQMLDVLTVDAQSTILLLMAILAAHPSRRLIHVFLDNARYHHARLVQEWLARKGQRIRLHFVPTYSPHLNPIERLWGVMHKNITHNQGYATAREFRAAILGFLTQNVPKQWHVFRDQVTDNFRVINPADFRILR</sequence>
<gene>
    <name evidence="3" type="ORF">HUO14_12715</name>
</gene>
<dbReference type="SUPFAM" id="SSF46689">
    <property type="entry name" value="Homeodomain-like"/>
    <property type="match status" value="1"/>
</dbReference>